<dbReference type="AlphaFoldDB" id="A0A7R9USN9"/>
<evidence type="ECO:0000256" key="1">
    <source>
        <dbReference type="SAM" id="SignalP"/>
    </source>
</evidence>
<feature type="chain" id="PRO_5036212006" evidence="1">
    <location>
        <begin position="24"/>
        <end position="140"/>
    </location>
</feature>
<dbReference type="EMBL" id="HBEB01014038">
    <property type="protein sequence ID" value="CAD8274694.1"/>
    <property type="molecule type" value="Transcribed_RNA"/>
</dbReference>
<reference evidence="3" key="2">
    <citation type="submission" date="2021-05" db="EMBL/GenBank/DDBJ databases">
        <title>The genome of the haptophyte Pavlova lutheri (Diacronema luteri, Pavlovales) - a model for lipid biosynthesis in eukaryotic algae.</title>
        <authorList>
            <person name="Hulatt C.J."/>
            <person name="Posewitz M.C."/>
        </authorList>
    </citation>
    <scope>NUCLEOTIDE SEQUENCE</scope>
    <source>
        <strain evidence="3">NIVA-4/92</strain>
    </source>
</reference>
<dbReference type="OrthoDB" id="44683at2759"/>
<gene>
    <name evidence="3" type="ORF">KFE25_007955</name>
    <name evidence="2" type="ORF">PLUT1463_LOCUS9010</name>
</gene>
<evidence type="ECO:0000313" key="4">
    <source>
        <dbReference type="Proteomes" id="UP000751190"/>
    </source>
</evidence>
<reference evidence="2" key="1">
    <citation type="submission" date="2021-01" db="EMBL/GenBank/DDBJ databases">
        <authorList>
            <person name="Corre E."/>
            <person name="Pelletier E."/>
            <person name="Niang G."/>
            <person name="Scheremetjew M."/>
            <person name="Finn R."/>
            <person name="Kale V."/>
            <person name="Holt S."/>
            <person name="Cochrane G."/>
            <person name="Meng A."/>
            <person name="Brown T."/>
            <person name="Cohen L."/>
        </authorList>
    </citation>
    <scope>NUCLEOTIDE SEQUENCE</scope>
    <source>
        <strain evidence="2">RCC1537</strain>
    </source>
</reference>
<name>A0A7R9USN9_DIALT</name>
<feature type="signal peptide" evidence="1">
    <location>
        <begin position="1"/>
        <end position="23"/>
    </location>
</feature>
<organism evidence="2">
    <name type="scientific">Diacronema lutheri</name>
    <name type="common">Unicellular marine alga</name>
    <name type="synonym">Monochrysis lutheri</name>
    <dbReference type="NCBI Taxonomy" id="2081491"/>
    <lineage>
        <taxon>Eukaryota</taxon>
        <taxon>Haptista</taxon>
        <taxon>Haptophyta</taxon>
        <taxon>Pavlovophyceae</taxon>
        <taxon>Pavlovales</taxon>
        <taxon>Pavlovaceae</taxon>
        <taxon>Diacronema</taxon>
    </lineage>
</organism>
<keyword evidence="4" id="KW-1185">Reference proteome</keyword>
<sequence>MSPLVLHLLCTSLSLGSPRVGRAFRVFSTEVRADTQPARADAVQIDVVYTAVPDFVIMAREAVRMLKERFTDVNVASIAMPTMQGSSITSFKILVDDAQVVSKRADASGVALKMSALSAAVGAARRRRRPAAIDSADDAK</sequence>
<protein>
    <submittedName>
        <fullName evidence="2">Uncharacterized protein</fullName>
    </submittedName>
</protein>
<keyword evidence="1" id="KW-0732">Signal</keyword>
<accession>A0A7R9USN9</accession>
<proteinExistence type="predicted"/>
<dbReference type="Proteomes" id="UP000751190">
    <property type="component" value="Unassembled WGS sequence"/>
</dbReference>
<dbReference type="EMBL" id="JAGTXO010000007">
    <property type="protein sequence ID" value="KAG8466576.1"/>
    <property type="molecule type" value="Genomic_DNA"/>
</dbReference>
<evidence type="ECO:0000313" key="3">
    <source>
        <dbReference type="EMBL" id="KAG8466576.1"/>
    </source>
</evidence>
<evidence type="ECO:0000313" key="2">
    <source>
        <dbReference type="EMBL" id="CAD8274694.1"/>
    </source>
</evidence>